<reference evidence="6" key="2">
    <citation type="submission" date="2020-12" db="EMBL/GenBank/DDBJ databases">
        <title>New Spironucleus salmonicida genome in near-complete chromosomes.</title>
        <authorList>
            <person name="Xu F."/>
            <person name="Kurt Z."/>
            <person name="Jimenez-Gonzalez A."/>
            <person name="Astvaldsson A."/>
            <person name="Andersson J.O."/>
            <person name="Svard S.G."/>
        </authorList>
    </citation>
    <scope>NUCLEOTIDE SEQUENCE</scope>
    <source>
        <strain evidence="6">ATCC 50377</strain>
    </source>
</reference>
<dbReference type="SMART" id="SM00479">
    <property type="entry name" value="EXOIII"/>
    <property type="match status" value="1"/>
</dbReference>
<dbReference type="KEGG" id="ssao:94297237"/>
<dbReference type="InterPro" id="IPR012337">
    <property type="entry name" value="RNaseH-like_sf"/>
</dbReference>
<dbReference type="EMBL" id="AUWU02000003">
    <property type="protein sequence ID" value="KAH0575579.1"/>
    <property type="molecule type" value="Genomic_DNA"/>
</dbReference>
<dbReference type="PANTHER" id="PTHR12801">
    <property type="entry name" value="RNA EXONUCLEASE REXO1 / RECO3 FAMILY MEMBER-RELATED"/>
    <property type="match status" value="1"/>
</dbReference>
<protein>
    <submittedName>
        <fullName evidence="6">Exonuclease family protein</fullName>
    </submittedName>
</protein>
<organism evidence="6 8">
    <name type="scientific">Spironucleus salmonicida</name>
    <dbReference type="NCBI Taxonomy" id="348837"/>
    <lineage>
        <taxon>Eukaryota</taxon>
        <taxon>Metamonada</taxon>
        <taxon>Diplomonadida</taxon>
        <taxon>Hexamitidae</taxon>
        <taxon>Hexamitinae</taxon>
        <taxon>Spironucleus</taxon>
    </lineage>
</organism>
<evidence type="ECO:0000256" key="3">
    <source>
        <dbReference type="ARBA" id="ARBA00022801"/>
    </source>
</evidence>
<dbReference type="Proteomes" id="UP000018208">
    <property type="component" value="Unassembled WGS sequence"/>
</dbReference>
<dbReference type="Gene3D" id="3.30.420.10">
    <property type="entry name" value="Ribonuclease H-like superfamily/Ribonuclease H"/>
    <property type="match status" value="1"/>
</dbReference>
<dbReference type="Pfam" id="PF00929">
    <property type="entry name" value="RNase_T"/>
    <property type="match status" value="1"/>
</dbReference>
<dbReference type="GeneID" id="94297237"/>
<evidence type="ECO:0000313" key="8">
    <source>
        <dbReference type="Proteomes" id="UP000018208"/>
    </source>
</evidence>
<dbReference type="EMBL" id="AUWU02000034">
    <property type="protein sequence ID" value="KAH0569300.1"/>
    <property type="molecule type" value="Genomic_DNA"/>
</dbReference>
<keyword evidence="3" id="KW-0378">Hydrolase</keyword>
<keyword evidence="8" id="KW-1185">Reference proteome</keyword>
<feature type="domain" description="Exonuclease" evidence="5">
    <location>
        <begin position="66"/>
        <end position="218"/>
    </location>
</feature>
<dbReference type="InterPro" id="IPR013520">
    <property type="entry name" value="Ribonucl_H"/>
</dbReference>
<dbReference type="RefSeq" id="XP_067766352.1">
    <property type="nucleotide sequence ID" value="XM_067907084.1"/>
</dbReference>
<evidence type="ECO:0000259" key="5">
    <source>
        <dbReference type="SMART" id="SM00479"/>
    </source>
</evidence>
<comment type="function">
    <text evidence="4">Exoribonuclease involved in ribosome biosynthesis. Involved in the processing of ITS1, the internal transcribed spacer localized between the 18S and 5.8S rRNAs.</text>
</comment>
<dbReference type="OrthoDB" id="206335at2759"/>
<evidence type="ECO:0000313" key="6">
    <source>
        <dbReference type="EMBL" id="KAH0569300.1"/>
    </source>
</evidence>
<evidence type="ECO:0000256" key="4">
    <source>
        <dbReference type="ARBA" id="ARBA00025599"/>
    </source>
</evidence>
<evidence type="ECO:0000256" key="2">
    <source>
        <dbReference type="ARBA" id="ARBA00022722"/>
    </source>
</evidence>
<accession>A0A9P8RU34</accession>
<evidence type="ECO:0000313" key="7">
    <source>
        <dbReference type="EMBL" id="KAH0575579.1"/>
    </source>
</evidence>
<dbReference type="SUPFAM" id="SSF53098">
    <property type="entry name" value="Ribonuclease H-like"/>
    <property type="match status" value="1"/>
</dbReference>
<keyword evidence="1" id="KW-0698">rRNA processing</keyword>
<proteinExistence type="predicted"/>
<dbReference type="GO" id="GO:0005634">
    <property type="term" value="C:nucleus"/>
    <property type="evidence" value="ECO:0007669"/>
    <property type="project" value="TreeGrafter"/>
</dbReference>
<dbReference type="InterPro" id="IPR047021">
    <property type="entry name" value="REXO1/3/4-like"/>
</dbReference>
<dbReference type="InterPro" id="IPR036397">
    <property type="entry name" value="RNaseH_sf"/>
</dbReference>
<dbReference type="GO" id="GO:0003676">
    <property type="term" value="F:nucleic acid binding"/>
    <property type="evidence" value="ECO:0007669"/>
    <property type="project" value="InterPro"/>
</dbReference>
<reference evidence="6" key="1">
    <citation type="journal article" date="2014" name="PLoS Genet.">
        <title>The Genome of Spironucleus salmonicida Highlights a Fish Pathogen Adapted to Fluctuating Environments.</title>
        <authorList>
            <person name="Xu F."/>
            <person name="Jerlstrom-Hultqvist J."/>
            <person name="Einarsson E."/>
            <person name="Astvaldsson A."/>
            <person name="Svard S.G."/>
            <person name="Andersson J.O."/>
        </authorList>
    </citation>
    <scope>NUCLEOTIDE SEQUENCE</scope>
    <source>
        <strain evidence="6">ATCC 50377</strain>
    </source>
</reference>
<dbReference type="AlphaFoldDB" id="A0A9P8RU34"/>
<dbReference type="GO" id="GO:0006364">
    <property type="term" value="P:rRNA processing"/>
    <property type="evidence" value="ECO:0007669"/>
    <property type="project" value="UniProtKB-KW"/>
</dbReference>
<sequence length="299" mass="34852">MVKNQIKFTCCNQIQKIVVYDSLYLQTIKNSHSLTLNNLILNTNDFTRQNFHYTPKTQSNIKPNKKLVYMDTEMVMTTQGHRIAQISVISQAGKVIINSYCKPKHKIIDYLTKYSGVTKQLIVKAPNYKIVKKQLLHKLDKHKYIICGHGLDNDLKLLKIKPNYIIDTATLFGPRKMKLQLLAEQILNRNIQQGTHNSLEDVYAVKDIIQAIQDASNQISTLQSNKVKQIYGFGLSFYDRILKNCVIRTQNISETENDFQRELIIIDNYQEYIELKNRLGCSQIVYFEKRSDGYQCFWK</sequence>
<keyword evidence="6" id="KW-0269">Exonuclease</keyword>
<dbReference type="GO" id="GO:0004527">
    <property type="term" value="F:exonuclease activity"/>
    <property type="evidence" value="ECO:0007669"/>
    <property type="project" value="UniProtKB-KW"/>
</dbReference>
<gene>
    <name evidence="7" type="ORF">SS50377_23214</name>
    <name evidence="6" type="ORF">SS50377_28836</name>
</gene>
<evidence type="ECO:0000256" key="1">
    <source>
        <dbReference type="ARBA" id="ARBA00022552"/>
    </source>
</evidence>
<keyword evidence="2" id="KW-0540">Nuclease</keyword>
<name>A0A9P8RU34_9EUKA</name>
<comment type="caution">
    <text evidence="6">The sequence shown here is derived from an EMBL/GenBank/DDBJ whole genome shotgun (WGS) entry which is preliminary data.</text>
</comment>
<dbReference type="PANTHER" id="PTHR12801:SF45">
    <property type="entry name" value="RNA EXONUCLEASE 4"/>
    <property type="match status" value="1"/>
</dbReference>